<evidence type="ECO:0000256" key="1">
    <source>
        <dbReference type="SAM" id="Coils"/>
    </source>
</evidence>
<evidence type="ECO:0000313" key="3">
    <source>
        <dbReference type="EMBL" id="KUG01570.1"/>
    </source>
</evidence>
<organism evidence="3 4">
    <name type="scientific">Phytophthora nicotianae</name>
    <name type="common">Potato buckeye rot agent</name>
    <name type="synonym">Phytophthora parasitica</name>
    <dbReference type="NCBI Taxonomy" id="4792"/>
    <lineage>
        <taxon>Eukaryota</taxon>
        <taxon>Sar</taxon>
        <taxon>Stramenopiles</taxon>
        <taxon>Oomycota</taxon>
        <taxon>Peronosporomycetes</taxon>
        <taxon>Peronosporales</taxon>
        <taxon>Peronosporaceae</taxon>
        <taxon>Phytophthora</taxon>
    </lineage>
</organism>
<evidence type="ECO:0000313" key="4">
    <source>
        <dbReference type="Proteomes" id="UP000052943"/>
    </source>
</evidence>
<gene>
    <name evidence="3" type="ORF">AM587_10008031</name>
</gene>
<keyword evidence="1" id="KW-0175">Coiled coil</keyword>
<dbReference type="OrthoDB" id="129696at2759"/>
<feature type="region of interest" description="Disordered" evidence="2">
    <location>
        <begin position="395"/>
        <end position="434"/>
    </location>
</feature>
<protein>
    <submittedName>
        <fullName evidence="3">Reticulocyte-binding protein 2 a</fullName>
    </submittedName>
</protein>
<dbReference type="AlphaFoldDB" id="A0A0W8DYY5"/>
<feature type="region of interest" description="Disordered" evidence="2">
    <location>
        <begin position="580"/>
        <end position="606"/>
    </location>
</feature>
<dbReference type="Proteomes" id="UP000052943">
    <property type="component" value="Unassembled WGS sequence"/>
</dbReference>
<feature type="compositionally biased region" description="Basic and acidic residues" evidence="2">
    <location>
        <begin position="580"/>
        <end position="599"/>
    </location>
</feature>
<reference evidence="3 4" key="1">
    <citation type="submission" date="2015-11" db="EMBL/GenBank/DDBJ databases">
        <title>Genomes and virulence difference between two physiological races of Phytophthora nicotianae.</title>
        <authorList>
            <person name="Liu H."/>
            <person name="Ma X."/>
            <person name="Yu H."/>
            <person name="Fang D."/>
            <person name="Li Y."/>
            <person name="Wang X."/>
            <person name="Wang W."/>
            <person name="Dong Y."/>
            <person name="Xiao B."/>
        </authorList>
    </citation>
    <scope>NUCLEOTIDE SEQUENCE [LARGE SCALE GENOMIC DNA]</scope>
    <source>
        <strain evidence="4">race 0</strain>
    </source>
</reference>
<dbReference type="STRING" id="4790.A0A0W8DYY5"/>
<proteinExistence type="predicted"/>
<feature type="compositionally biased region" description="Basic and acidic residues" evidence="2">
    <location>
        <begin position="12"/>
        <end position="34"/>
    </location>
</feature>
<accession>A0A0W8DYY5</accession>
<comment type="caution">
    <text evidence="3">The sequence shown here is derived from an EMBL/GenBank/DDBJ whole genome shotgun (WGS) entry which is preliminary data.</text>
</comment>
<sequence>MKELKKQKKLEKKLQKELETSQNEKHEHKHEKDQPNQCVTLDPVQQFEQQPRILDWRLRRKLQAQAERRKASLKRREERKALREKENVAKMERKRIKRELKEKQRAKELMGRLFLKEVEKQQRFEELELMREEDRLSRQYAKQLKREEKQREREEKITAKIKLEEEIWTTQMEIKREEVERHEEETRRLKREKERKKTEAISRELYPVQQVNLPFIRISNATKQGKVKPTPLLKVDANLFHGFSLGKQFLPPGKNSVMQALCPGGYNPAFRSDGGLHVWQNAMTFFMNATSGIFYRYLFQEVIVRGRKHVIFRWARCQDVTPPILERLRRVQKGEEQLRFDDNYYDTPSPTDLKPEPLLLFVQYPKDDEALSEYEAKRLQRMEENKRMLASLNLPAMAHCSPRPQVTKPAGKVEPTRRSSRQQKRRVVAEQQARARQLEEQRQLERQAAQKQEREAQIALKRQQIELERQQQKLKREQQKEEEKRKKQKIRDQKAEQRRRLRIQQLKQIEDQRLKEWRQQMREQELQRRRELERLNEPPPEIVAQRNADVQKFIQEELDKQARLAKEKKQRESQLQVLATKKEMERTKQEEQHRQHPTTEVKAGSKPVITADQVVAAGTLELPMEFELVL</sequence>
<feature type="region of interest" description="Disordered" evidence="2">
    <location>
        <begin position="474"/>
        <end position="499"/>
    </location>
</feature>
<feature type="compositionally biased region" description="Basic residues" evidence="2">
    <location>
        <begin position="1"/>
        <end position="11"/>
    </location>
</feature>
<feature type="coiled-coil region" evidence="1">
    <location>
        <begin position="59"/>
        <end position="199"/>
    </location>
</feature>
<name>A0A0W8DYY5_PHYNI</name>
<dbReference type="EMBL" id="LNFO01000294">
    <property type="protein sequence ID" value="KUG01570.1"/>
    <property type="molecule type" value="Genomic_DNA"/>
</dbReference>
<feature type="compositionally biased region" description="Basic and acidic residues" evidence="2">
    <location>
        <begin position="474"/>
        <end position="498"/>
    </location>
</feature>
<feature type="region of interest" description="Disordered" evidence="2">
    <location>
        <begin position="1"/>
        <end position="38"/>
    </location>
</feature>
<evidence type="ECO:0000256" key="2">
    <source>
        <dbReference type="SAM" id="MobiDB-lite"/>
    </source>
</evidence>